<gene>
    <name evidence="2" type="ORF">DCF19_01835</name>
</gene>
<feature type="region of interest" description="Disordered" evidence="1">
    <location>
        <begin position="233"/>
        <end position="309"/>
    </location>
</feature>
<proteinExistence type="predicted"/>
<reference evidence="2 3" key="1">
    <citation type="submission" date="2018-04" db="EMBL/GenBank/DDBJ databases">
        <authorList>
            <person name="Go L.Y."/>
            <person name="Mitchell J.A."/>
        </authorList>
    </citation>
    <scope>NUCLEOTIDE SEQUENCE [LARGE SCALE GENOMIC DNA]</scope>
    <source>
        <strain evidence="2">ULC066bin1</strain>
    </source>
</reference>
<dbReference type="AlphaFoldDB" id="A0A2W4WHC0"/>
<feature type="compositionally biased region" description="Polar residues" evidence="1">
    <location>
        <begin position="339"/>
        <end position="349"/>
    </location>
</feature>
<name>A0A2W4WHC0_9CYAN</name>
<protein>
    <submittedName>
        <fullName evidence="2">Uncharacterized protein</fullName>
    </submittedName>
</protein>
<dbReference type="Proteomes" id="UP000249467">
    <property type="component" value="Unassembled WGS sequence"/>
</dbReference>
<reference evidence="2 3" key="2">
    <citation type="submission" date="2018-06" db="EMBL/GenBank/DDBJ databases">
        <title>Metagenomic assembly of (sub)arctic Cyanobacteria and their associated microbiome from non-axenic cultures.</title>
        <authorList>
            <person name="Baurain D."/>
        </authorList>
    </citation>
    <scope>NUCLEOTIDE SEQUENCE [LARGE SCALE GENOMIC DNA]</scope>
    <source>
        <strain evidence="2">ULC066bin1</strain>
    </source>
</reference>
<feature type="compositionally biased region" description="Polar residues" evidence="1">
    <location>
        <begin position="283"/>
        <end position="297"/>
    </location>
</feature>
<sequence>MVVMPRFQSRLFNWIDRSLPVQLGRRARRSLDRQLKQLPSIRELPRLLAYQVAKAALYPVYLIASTAQRTFPTLARGKEETLEKVRSQPDSGGLLPESDKIAENLENPIEQTLDLPNPEIPLLLRPLAKFLNWLDRTKIQLDRNIAAIIKRQPDNLTTLDYAELDSNLIANRIFARIWQQQVEQSNAEQNALKESNSLSENVALGKNTRLEQLKRLIEAAIAYFFGNQSETQDETLISDEEASEILSTESLERETLSDSPKMRRRRVNSASSGDRLLTDRQRANLQKNKSQSPTVRTSGELKDNAPLTQSTNLDRLRELIAAAIDYFIGKRSLDGDGQANINTGGSQSDFLEGEPSDKLQANSERSPNRDSNSTTESSNSLKNDDRLERLQRLIEEAIAYFFGRQLSQPALDETSEISSSGESWLTMEDVFGNDNGPWPLPLEYESQAFTKSPDKDAIHSSGELQNFETTTTQISQERLDGSLIFEEELLMYQQQNAESESDRPLRAWIEAKASIMGYAYNPVMTVILWIDEIVLKIENLIITLWKGLINCPKRLIHFIRYGKRR</sequence>
<feature type="region of interest" description="Disordered" evidence="1">
    <location>
        <begin position="334"/>
        <end position="384"/>
    </location>
</feature>
<organism evidence="2 3">
    <name type="scientific">Pseudanabaena frigida</name>
    <dbReference type="NCBI Taxonomy" id="945775"/>
    <lineage>
        <taxon>Bacteria</taxon>
        <taxon>Bacillati</taxon>
        <taxon>Cyanobacteriota</taxon>
        <taxon>Cyanophyceae</taxon>
        <taxon>Pseudanabaenales</taxon>
        <taxon>Pseudanabaenaceae</taxon>
        <taxon>Pseudanabaena</taxon>
    </lineage>
</organism>
<evidence type="ECO:0000313" key="2">
    <source>
        <dbReference type="EMBL" id="PZO44513.1"/>
    </source>
</evidence>
<accession>A0A2W4WHC0</accession>
<dbReference type="EMBL" id="QBML01000002">
    <property type="protein sequence ID" value="PZO44513.1"/>
    <property type="molecule type" value="Genomic_DNA"/>
</dbReference>
<feature type="compositionally biased region" description="Acidic residues" evidence="1">
    <location>
        <begin position="233"/>
        <end position="243"/>
    </location>
</feature>
<evidence type="ECO:0000313" key="3">
    <source>
        <dbReference type="Proteomes" id="UP000249467"/>
    </source>
</evidence>
<feature type="compositionally biased region" description="Polar residues" evidence="1">
    <location>
        <begin position="359"/>
        <end position="381"/>
    </location>
</feature>
<evidence type="ECO:0000256" key="1">
    <source>
        <dbReference type="SAM" id="MobiDB-lite"/>
    </source>
</evidence>
<comment type="caution">
    <text evidence="2">The sequence shown here is derived from an EMBL/GenBank/DDBJ whole genome shotgun (WGS) entry which is preliminary data.</text>
</comment>